<dbReference type="Proteomes" id="UP000030321">
    <property type="component" value="Unassembled WGS sequence"/>
</dbReference>
<dbReference type="InterPro" id="IPR051159">
    <property type="entry name" value="Hexapeptide_acetyltransf"/>
</dbReference>
<protein>
    <recommendedName>
        <fullName evidence="5">Colanic acid biosynthesis acetyltransferase WcaF</fullName>
    </recommendedName>
</protein>
<dbReference type="InterPro" id="IPR011004">
    <property type="entry name" value="Trimer_LpxA-like_sf"/>
</dbReference>
<dbReference type="PANTHER" id="PTHR23416">
    <property type="entry name" value="SIALIC ACID SYNTHASE-RELATED"/>
    <property type="match status" value="1"/>
</dbReference>
<evidence type="ECO:0008006" key="5">
    <source>
        <dbReference type="Google" id="ProtNLM"/>
    </source>
</evidence>
<evidence type="ECO:0000313" key="4">
    <source>
        <dbReference type="Proteomes" id="UP000030321"/>
    </source>
</evidence>
<dbReference type="EMBL" id="BBPA01000056">
    <property type="protein sequence ID" value="GAL94461.1"/>
    <property type="molecule type" value="Genomic_DNA"/>
</dbReference>
<dbReference type="PANTHER" id="PTHR23416:SF23">
    <property type="entry name" value="ACETYLTRANSFERASE C18B11.09C-RELATED"/>
    <property type="match status" value="1"/>
</dbReference>
<dbReference type="Pfam" id="PF00132">
    <property type="entry name" value="Hexapep"/>
    <property type="match status" value="1"/>
</dbReference>
<dbReference type="CDD" id="cd05825">
    <property type="entry name" value="LbH_wcaF_like"/>
    <property type="match status" value="1"/>
</dbReference>
<comment type="similarity">
    <text evidence="1">Belongs to the transferase hexapeptide repeat family.</text>
</comment>
<keyword evidence="2" id="KW-0808">Transferase</keyword>
<dbReference type="Gene3D" id="2.160.10.10">
    <property type="entry name" value="Hexapeptide repeat proteins"/>
    <property type="match status" value="1"/>
</dbReference>
<dbReference type="GO" id="GO:0043886">
    <property type="term" value="F:structural constituent of carboxysome shell"/>
    <property type="evidence" value="ECO:0007669"/>
    <property type="project" value="UniProtKB-ARBA"/>
</dbReference>
<evidence type="ECO:0000256" key="1">
    <source>
        <dbReference type="ARBA" id="ARBA00007274"/>
    </source>
</evidence>
<accession>A0A0A1VYX8</accession>
<dbReference type="GO" id="GO:0005829">
    <property type="term" value="C:cytosol"/>
    <property type="evidence" value="ECO:0007669"/>
    <property type="project" value="TreeGrafter"/>
</dbReference>
<dbReference type="InterPro" id="IPR001451">
    <property type="entry name" value="Hexapep"/>
</dbReference>
<sequence length="196" mass="21934">MSPEIRTDEEAWLDLRTYDQSWFDRGRSNPIILLWWLVQGILFPLSLHQMDSFRCAVLRLFGAKIGLGVKIRPTVRVTYPWKVAIGDYTWLGDDVVIYSLDNVTIGSHCVISQKCYLCTGSHDPSDRSFSLKTTPILIGNGTWIAADCFLAPGVKIGSNVVIGARSSVFADIPAQKVAWGSPCRPQYDRKMNSYSS</sequence>
<dbReference type="SUPFAM" id="SSF51161">
    <property type="entry name" value="Trimeric LpxA-like enzymes"/>
    <property type="match status" value="1"/>
</dbReference>
<dbReference type="GO" id="GO:0008374">
    <property type="term" value="F:O-acyltransferase activity"/>
    <property type="evidence" value="ECO:0007669"/>
    <property type="project" value="TreeGrafter"/>
</dbReference>
<dbReference type="NCBIfam" id="NF007797">
    <property type="entry name" value="PRK10502.1"/>
    <property type="match status" value="1"/>
</dbReference>
<dbReference type="GO" id="GO:0031470">
    <property type="term" value="C:carboxysome"/>
    <property type="evidence" value="ECO:0007669"/>
    <property type="project" value="UniProtKB-ARBA"/>
</dbReference>
<reference evidence="4" key="1">
    <citation type="journal article" date="2015" name="Genome">
        <title>Whole Genome Sequence of the Non-Microcystin-Producing Microcystis aeruginosa Strain NIES-44.</title>
        <authorList>
            <person name="Okano K."/>
            <person name="Miyata N."/>
            <person name="Ozaki Y."/>
        </authorList>
    </citation>
    <scope>NUCLEOTIDE SEQUENCE [LARGE SCALE GENOMIC DNA]</scope>
    <source>
        <strain evidence="4">NIES-44</strain>
    </source>
</reference>
<proteinExistence type="inferred from homology"/>
<dbReference type="RefSeq" id="WP_045360523.1">
    <property type="nucleotide sequence ID" value="NZ_BBPA01000056.1"/>
</dbReference>
<evidence type="ECO:0000256" key="2">
    <source>
        <dbReference type="ARBA" id="ARBA00022679"/>
    </source>
</evidence>
<name>A0A0A1VYX8_MICAE</name>
<organism evidence="3 4">
    <name type="scientific">Microcystis aeruginosa NIES-44</name>
    <dbReference type="NCBI Taxonomy" id="449439"/>
    <lineage>
        <taxon>Bacteria</taxon>
        <taxon>Bacillati</taxon>
        <taxon>Cyanobacteriota</taxon>
        <taxon>Cyanophyceae</taxon>
        <taxon>Oscillatoriophycideae</taxon>
        <taxon>Chroococcales</taxon>
        <taxon>Microcystaceae</taxon>
        <taxon>Microcystis</taxon>
    </lineage>
</organism>
<comment type="caution">
    <text evidence="3">The sequence shown here is derived from an EMBL/GenBank/DDBJ whole genome shotgun (WGS) entry which is preliminary data.</text>
</comment>
<dbReference type="NCBIfam" id="NF038307">
    <property type="entry name" value="EPS_acetyl_HpsU"/>
    <property type="match status" value="1"/>
</dbReference>
<gene>
    <name evidence="3" type="ORF">N44_03041</name>
</gene>
<evidence type="ECO:0000313" key="3">
    <source>
        <dbReference type="EMBL" id="GAL94461.1"/>
    </source>
</evidence>
<dbReference type="AlphaFoldDB" id="A0A0A1VYX8"/>